<dbReference type="GO" id="GO:0003677">
    <property type="term" value="F:DNA binding"/>
    <property type="evidence" value="ECO:0007669"/>
    <property type="project" value="UniProtKB-KW"/>
</dbReference>
<evidence type="ECO:0000313" key="5">
    <source>
        <dbReference type="EMBL" id="CDS86172.1"/>
    </source>
</evidence>
<dbReference type="Proteomes" id="UP000878956">
    <property type="component" value="Unassembled WGS sequence"/>
</dbReference>
<proteinExistence type="predicted"/>
<dbReference type="Proteomes" id="UP000189137">
    <property type="component" value="Unassembled WGS sequence"/>
</dbReference>
<dbReference type="RefSeq" id="WP_003419561.1">
    <property type="nucleotide sequence ID" value="NZ_AP031492.1"/>
</dbReference>
<dbReference type="SUPFAM" id="SSF46785">
    <property type="entry name" value="Winged helix' DNA-binding domain"/>
    <property type="match status" value="1"/>
</dbReference>
<evidence type="ECO:0000313" key="13">
    <source>
        <dbReference type="Proteomes" id="UP000189137"/>
    </source>
</evidence>
<gene>
    <name evidence="9" type="primary">ohrR</name>
    <name evidence="7" type="ORF">BN1095_340061</name>
    <name evidence="6" type="ORF">BN1096_560253</name>
    <name evidence="5" type="ORF">BN1097_540257</name>
    <name evidence="8" type="ORF">KRM00_003197</name>
    <name evidence="12" type="ORF">SAMEA1402366_00620</name>
    <name evidence="10" type="ORF">SAMEA1402399_02268</name>
    <name evidence="11" type="ORF">SAMEA1710456_02871</name>
    <name evidence="9" type="ORF">SAMEA3375112_00235</name>
</gene>
<sequence>MNYIVKDTISFLVKTFPKIYSSLYLEDLKKFAPDYNVNKTQLRALVFIKNYGVISMTDLCSKLNIEKGSLTSMVDDLTDKKYVTRKRDLVDRRKYLIDITEEGDKIATDFMDKLSDGLGEKLSKLTEEDRKKYLEAINTLQYILNKEEFR</sequence>
<evidence type="ECO:0000313" key="8">
    <source>
        <dbReference type="EMBL" id="HBH1543667.1"/>
    </source>
</evidence>
<keyword evidence="2" id="KW-0238">DNA-binding</keyword>
<dbReference type="Proteomes" id="UP000372533">
    <property type="component" value="Unassembled WGS sequence"/>
</dbReference>
<evidence type="ECO:0000256" key="2">
    <source>
        <dbReference type="ARBA" id="ARBA00023125"/>
    </source>
</evidence>
<evidence type="ECO:0000313" key="14">
    <source>
        <dbReference type="Proteomes" id="UP000346772"/>
    </source>
</evidence>
<dbReference type="Pfam" id="PF01047">
    <property type="entry name" value="MarR"/>
    <property type="match status" value="1"/>
</dbReference>
<dbReference type="Gene3D" id="1.10.10.10">
    <property type="entry name" value="Winged helix-like DNA-binding domain superfamily/Winged helix DNA-binding domain"/>
    <property type="match status" value="1"/>
</dbReference>
<dbReference type="PATRIC" id="fig|1496.1373.peg.3672"/>
<dbReference type="EMBL" id="LK933005">
    <property type="protein sequence ID" value="CDT19484.1"/>
    <property type="molecule type" value="Genomic_DNA"/>
</dbReference>
<evidence type="ECO:0000313" key="15">
    <source>
        <dbReference type="Proteomes" id="UP000372533"/>
    </source>
</evidence>
<accession>A0A031WG40</accession>
<dbReference type="EMBL" id="CAADAT010000018">
    <property type="protein sequence ID" value="VFD55367.1"/>
    <property type="molecule type" value="Genomic_DNA"/>
</dbReference>
<evidence type="ECO:0000313" key="10">
    <source>
        <dbReference type="EMBL" id="VFD32829.1"/>
    </source>
</evidence>
<evidence type="ECO:0000313" key="12">
    <source>
        <dbReference type="EMBL" id="VHX96107.1"/>
    </source>
</evidence>
<dbReference type="PANTHER" id="PTHR42756">
    <property type="entry name" value="TRANSCRIPTIONAL REGULATOR, MARR"/>
    <property type="match status" value="1"/>
</dbReference>
<protein>
    <submittedName>
        <fullName evidence="8">MarR family transcriptional regulator</fullName>
    </submittedName>
    <submittedName>
        <fullName evidence="9">Organic hydroperoxide resistance transcriptional regulator</fullName>
    </submittedName>
    <submittedName>
        <fullName evidence="6">Transcriptional regulator, MarR family</fullName>
    </submittedName>
</protein>
<reference evidence="8" key="2">
    <citation type="journal article" date="2018" name="Genome Biol.">
        <title>SKESA: strategic k-mer extension for scrupulous assemblies.</title>
        <authorList>
            <person name="Souvorov A."/>
            <person name="Agarwala R."/>
            <person name="Lipman D.J."/>
        </authorList>
    </citation>
    <scope>NUCLEOTIDE SEQUENCE</scope>
    <source>
        <strain evidence="8">HN1000</strain>
    </source>
</reference>
<dbReference type="InterPro" id="IPR000835">
    <property type="entry name" value="HTH_MarR-typ"/>
</dbReference>
<evidence type="ECO:0000313" key="16">
    <source>
        <dbReference type="Proteomes" id="UP000411588"/>
    </source>
</evidence>
<dbReference type="KEGG" id="pdf:CD630DERM_13350"/>
<evidence type="ECO:0000313" key="6">
    <source>
        <dbReference type="EMBL" id="CDS86650.1"/>
    </source>
</evidence>
<evidence type="ECO:0000256" key="3">
    <source>
        <dbReference type="ARBA" id="ARBA00023163"/>
    </source>
</evidence>
<dbReference type="EMBL" id="DAEPXK010000044">
    <property type="protein sequence ID" value="HBH1543667.1"/>
    <property type="molecule type" value="Genomic_DNA"/>
</dbReference>
<reference evidence="14 16" key="3">
    <citation type="submission" date="2019-02" db="EMBL/GenBank/DDBJ databases">
        <authorList>
            <consortium name="Pathogen Informatics"/>
        </authorList>
    </citation>
    <scope>NUCLEOTIDE SEQUENCE [LARGE SCALE GENOMIC DNA]</scope>
    <source>
        <strain evidence="11 14">078GUE027</strain>
        <strain evidence="16">clo34</strain>
        <strain evidence="10">Clo34</strain>
        <strain evidence="15">tl291</strain>
        <strain evidence="12">Tl291</strain>
        <strain evidence="9 13">VRECD0157</strain>
    </source>
</reference>
<evidence type="ECO:0000313" key="7">
    <source>
        <dbReference type="EMBL" id="CDT19484.1"/>
    </source>
</evidence>
<reference evidence="8" key="4">
    <citation type="submission" date="2021-06" db="EMBL/GenBank/DDBJ databases">
        <authorList>
            <consortium name="NCBI Pathogen Detection Project"/>
        </authorList>
    </citation>
    <scope>NUCLEOTIDE SEQUENCE</scope>
    <source>
        <strain evidence="8">HN1000</strain>
    </source>
</reference>
<dbReference type="EMBL" id="LK932509">
    <property type="protein sequence ID" value="CDS86650.1"/>
    <property type="molecule type" value="Genomic_DNA"/>
</dbReference>
<dbReference type="Proteomes" id="UP000346772">
    <property type="component" value="Unassembled WGS sequence"/>
</dbReference>
<reference evidence="6" key="1">
    <citation type="submission" date="2014-07" db="EMBL/GenBank/DDBJ databases">
        <authorList>
            <person name="Monot Marc"/>
        </authorList>
    </citation>
    <scope>NUCLEOTIDE SEQUENCE</scope>
    <source>
        <strain evidence="7">7032989</strain>
        <strain evidence="5">7032994</strain>
    </source>
</reference>
<organism evidence="6">
    <name type="scientific">Clostridioides difficile</name>
    <name type="common">Peptoclostridium difficile</name>
    <dbReference type="NCBI Taxonomy" id="1496"/>
    <lineage>
        <taxon>Bacteria</taxon>
        <taxon>Bacillati</taxon>
        <taxon>Bacillota</taxon>
        <taxon>Clostridia</taxon>
        <taxon>Peptostreptococcales</taxon>
        <taxon>Peptostreptococcaceae</taxon>
        <taxon>Clostridioides</taxon>
    </lineage>
</organism>
<dbReference type="SMART" id="SM00347">
    <property type="entry name" value="HTH_MARR"/>
    <property type="match status" value="1"/>
</dbReference>
<dbReference type="GeneID" id="66353737"/>
<dbReference type="EMBL" id="CAADAN010000007">
    <property type="protein sequence ID" value="VFD32829.1"/>
    <property type="molecule type" value="Genomic_DNA"/>
</dbReference>
<dbReference type="Proteomes" id="UP000411588">
    <property type="component" value="Unassembled WGS sequence"/>
</dbReference>
<evidence type="ECO:0000259" key="4">
    <source>
        <dbReference type="PROSITE" id="PS50995"/>
    </source>
</evidence>
<keyword evidence="1" id="KW-0805">Transcription regulation</keyword>
<dbReference type="OMA" id="FHEITYG"/>
<evidence type="ECO:0000313" key="11">
    <source>
        <dbReference type="EMBL" id="VFD55367.1"/>
    </source>
</evidence>
<evidence type="ECO:0000313" key="9">
    <source>
        <dbReference type="EMBL" id="SJR82430.1"/>
    </source>
</evidence>
<keyword evidence="3" id="KW-0804">Transcription</keyword>
<dbReference type="EMBL" id="FUPS01000001">
    <property type="protein sequence ID" value="SJR82430.1"/>
    <property type="molecule type" value="Genomic_DNA"/>
</dbReference>
<dbReference type="AlphaFoldDB" id="A0A031WG40"/>
<dbReference type="InterPro" id="IPR036390">
    <property type="entry name" value="WH_DNA-bd_sf"/>
</dbReference>
<dbReference type="InterPro" id="IPR036388">
    <property type="entry name" value="WH-like_DNA-bd_sf"/>
</dbReference>
<dbReference type="PANTHER" id="PTHR42756:SF1">
    <property type="entry name" value="TRANSCRIPTIONAL REPRESSOR OF EMRAB OPERON"/>
    <property type="match status" value="1"/>
</dbReference>
<dbReference type="EMBL" id="CAAJVP010000002">
    <property type="protein sequence ID" value="VHX96107.1"/>
    <property type="molecule type" value="Genomic_DNA"/>
</dbReference>
<dbReference type="EMBL" id="LK932392">
    <property type="protein sequence ID" value="CDS86172.1"/>
    <property type="molecule type" value="Genomic_DNA"/>
</dbReference>
<feature type="domain" description="HTH marR-type" evidence="4">
    <location>
        <begin position="9"/>
        <end position="142"/>
    </location>
</feature>
<dbReference type="PRINTS" id="PR00598">
    <property type="entry name" value="HTHMARR"/>
</dbReference>
<dbReference type="GO" id="GO:0003700">
    <property type="term" value="F:DNA-binding transcription factor activity"/>
    <property type="evidence" value="ECO:0007669"/>
    <property type="project" value="InterPro"/>
</dbReference>
<name>A0A031WG40_CLODI</name>
<dbReference type="PROSITE" id="PS50995">
    <property type="entry name" value="HTH_MARR_2"/>
    <property type="match status" value="1"/>
</dbReference>
<evidence type="ECO:0000256" key="1">
    <source>
        <dbReference type="ARBA" id="ARBA00023015"/>
    </source>
</evidence>